<evidence type="ECO:0000313" key="2">
    <source>
        <dbReference type="Proteomes" id="UP000295252"/>
    </source>
</evidence>
<keyword evidence="2" id="KW-1185">Reference proteome</keyword>
<gene>
    <name evidence="1" type="ORF">GSCOC_T00021131001</name>
</gene>
<dbReference type="AlphaFoldDB" id="A0A068UBI8"/>
<sequence>MYLYRFPTVQYDNHIPSQFVFFFLKKKILSCLECSCGQCEFSPRISIYGSSLPRSCKVTFDPKKKKTKWSASYLKGQRVGRGKESVVNEGSESAKLKLIGFSYSYVTKAIQLGNLMAIEVQLTFLEKKNKKEKVTIALNSKLSFKFNVEKKIC</sequence>
<organism evidence="1 2">
    <name type="scientific">Coffea canephora</name>
    <name type="common">Robusta coffee</name>
    <dbReference type="NCBI Taxonomy" id="49390"/>
    <lineage>
        <taxon>Eukaryota</taxon>
        <taxon>Viridiplantae</taxon>
        <taxon>Streptophyta</taxon>
        <taxon>Embryophyta</taxon>
        <taxon>Tracheophyta</taxon>
        <taxon>Spermatophyta</taxon>
        <taxon>Magnoliopsida</taxon>
        <taxon>eudicotyledons</taxon>
        <taxon>Gunneridae</taxon>
        <taxon>Pentapetalae</taxon>
        <taxon>asterids</taxon>
        <taxon>lamiids</taxon>
        <taxon>Gentianales</taxon>
        <taxon>Rubiaceae</taxon>
        <taxon>Ixoroideae</taxon>
        <taxon>Gardenieae complex</taxon>
        <taxon>Bertiereae - Coffeeae clade</taxon>
        <taxon>Coffeeae</taxon>
        <taxon>Coffea</taxon>
    </lineage>
</organism>
<reference evidence="2" key="1">
    <citation type="journal article" date="2014" name="Science">
        <title>The coffee genome provides insight into the convergent evolution of caffeine biosynthesis.</title>
        <authorList>
            <person name="Denoeud F."/>
            <person name="Carretero-Paulet L."/>
            <person name="Dereeper A."/>
            <person name="Droc G."/>
            <person name="Guyot R."/>
            <person name="Pietrella M."/>
            <person name="Zheng C."/>
            <person name="Alberti A."/>
            <person name="Anthony F."/>
            <person name="Aprea G."/>
            <person name="Aury J.M."/>
            <person name="Bento P."/>
            <person name="Bernard M."/>
            <person name="Bocs S."/>
            <person name="Campa C."/>
            <person name="Cenci A."/>
            <person name="Combes M.C."/>
            <person name="Crouzillat D."/>
            <person name="Da Silva C."/>
            <person name="Daddiego L."/>
            <person name="De Bellis F."/>
            <person name="Dussert S."/>
            <person name="Garsmeur O."/>
            <person name="Gayraud T."/>
            <person name="Guignon V."/>
            <person name="Jahn K."/>
            <person name="Jamilloux V."/>
            <person name="Joet T."/>
            <person name="Labadie K."/>
            <person name="Lan T."/>
            <person name="Leclercq J."/>
            <person name="Lepelley M."/>
            <person name="Leroy T."/>
            <person name="Li L.T."/>
            <person name="Librado P."/>
            <person name="Lopez L."/>
            <person name="Munoz A."/>
            <person name="Noel B."/>
            <person name="Pallavicini A."/>
            <person name="Perrotta G."/>
            <person name="Poncet V."/>
            <person name="Pot D."/>
            <person name="Priyono X."/>
            <person name="Rigoreau M."/>
            <person name="Rouard M."/>
            <person name="Rozas J."/>
            <person name="Tranchant-Dubreuil C."/>
            <person name="VanBuren R."/>
            <person name="Zhang Q."/>
            <person name="Andrade A.C."/>
            <person name="Argout X."/>
            <person name="Bertrand B."/>
            <person name="de Kochko A."/>
            <person name="Graziosi G."/>
            <person name="Henry R.J."/>
            <person name="Jayarama X."/>
            <person name="Ming R."/>
            <person name="Nagai C."/>
            <person name="Rounsley S."/>
            <person name="Sankoff D."/>
            <person name="Giuliano G."/>
            <person name="Albert V.A."/>
            <person name="Wincker P."/>
            <person name="Lashermes P."/>
        </authorList>
    </citation>
    <scope>NUCLEOTIDE SEQUENCE [LARGE SCALE GENOMIC DNA]</scope>
    <source>
        <strain evidence="2">cv. DH200-94</strain>
    </source>
</reference>
<dbReference type="EMBL" id="HG739103">
    <property type="protein sequence ID" value="CDP05836.1"/>
    <property type="molecule type" value="Genomic_DNA"/>
</dbReference>
<accession>A0A068UBI8</accession>
<proteinExistence type="predicted"/>
<evidence type="ECO:0000313" key="1">
    <source>
        <dbReference type="EMBL" id="CDP05836.1"/>
    </source>
</evidence>
<protein>
    <submittedName>
        <fullName evidence="1">Uncharacterized protein</fullName>
    </submittedName>
</protein>
<dbReference type="Proteomes" id="UP000295252">
    <property type="component" value="Chromosome VII"/>
</dbReference>
<dbReference type="Gramene" id="CDP05836">
    <property type="protein sequence ID" value="CDP05836"/>
    <property type="gene ID" value="GSCOC_T00021131001"/>
</dbReference>
<dbReference type="InParanoid" id="A0A068UBI8"/>
<name>A0A068UBI8_COFCA</name>